<organism evidence="2 3">
    <name type="scientific">Actinobacillus pleuropneumoniae</name>
    <name type="common">Haemophilus pleuropneumoniae</name>
    <dbReference type="NCBI Taxonomy" id="715"/>
    <lineage>
        <taxon>Bacteria</taxon>
        <taxon>Pseudomonadati</taxon>
        <taxon>Pseudomonadota</taxon>
        <taxon>Gammaproteobacteria</taxon>
        <taxon>Pasteurellales</taxon>
        <taxon>Pasteurellaceae</taxon>
        <taxon>Actinobacillus</taxon>
    </lineage>
</organism>
<gene>
    <name evidence="2" type="ORF">NCTC10976_01081</name>
</gene>
<dbReference type="EMBL" id="LR134515">
    <property type="protein sequence ID" value="VEJ16976.1"/>
    <property type="molecule type" value="Genomic_DNA"/>
</dbReference>
<dbReference type="Proteomes" id="UP000275510">
    <property type="component" value="Chromosome"/>
</dbReference>
<accession>A0A448TZD9</accession>
<evidence type="ECO:0000313" key="3">
    <source>
        <dbReference type="Proteomes" id="UP000275510"/>
    </source>
</evidence>
<reference evidence="2 3" key="1">
    <citation type="submission" date="2018-12" db="EMBL/GenBank/DDBJ databases">
        <authorList>
            <consortium name="Pathogen Informatics"/>
        </authorList>
    </citation>
    <scope>NUCLEOTIDE SEQUENCE [LARGE SCALE GENOMIC DNA]</scope>
    <source>
        <strain evidence="2 3">NCTC10976</strain>
    </source>
</reference>
<keyword evidence="1" id="KW-0175">Coiled coil</keyword>
<proteinExistence type="predicted"/>
<name>A0A448TZD9_ACTPL</name>
<dbReference type="RefSeq" id="WP_005597456.1">
    <property type="nucleotide sequence ID" value="NZ_CBDBSX010000023.1"/>
</dbReference>
<evidence type="ECO:0000313" key="2">
    <source>
        <dbReference type="EMBL" id="VEJ16976.1"/>
    </source>
</evidence>
<feature type="coiled-coil region" evidence="1">
    <location>
        <begin position="2"/>
        <end position="29"/>
    </location>
</feature>
<protein>
    <submittedName>
        <fullName evidence="2">Uncharacterized protein</fullName>
    </submittedName>
</protein>
<dbReference type="AlphaFoldDB" id="A0A448TZD9"/>
<sequence length="53" mass="6108">MMDSLEQLKLQLQQAVRQLQQAEKAIDENELPLAQCYVFTAKNLIMKLGLKMT</sequence>
<dbReference type="GeneID" id="48600351"/>
<evidence type="ECO:0000256" key="1">
    <source>
        <dbReference type="SAM" id="Coils"/>
    </source>
</evidence>